<evidence type="ECO:0000256" key="5">
    <source>
        <dbReference type="RuleBase" id="RU362059"/>
    </source>
</evidence>
<dbReference type="EC" id="2.4.1.17" evidence="5"/>
<accession>A0A6H5IC21</accession>
<reference evidence="6 7" key="1">
    <citation type="submission" date="2020-02" db="EMBL/GenBank/DDBJ databases">
        <authorList>
            <person name="Ferguson B K."/>
        </authorList>
    </citation>
    <scope>NUCLEOTIDE SEQUENCE [LARGE SCALE GENOMIC DNA]</scope>
</reference>
<dbReference type="PROSITE" id="PS00375">
    <property type="entry name" value="UDPGT"/>
    <property type="match status" value="1"/>
</dbReference>
<dbReference type="SUPFAM" id="SSF53756">
    <property type="entry name" value="UDP-Glycosyltransferase/glycogen phosphorylase"/>
    <property type="match status" value="1"/>
</dbReference>
<evidence type="ECO:0000256" key="1">
    <source>
        <dbReference type="ARBA" id="ARBA00009995"/>
    </source>
</evidence>
<dbReference type="Proteomes" id="UP000479190">
    <property type="component" value="Unassembled WGS sequence"/>
</dbReference>
<dbReference type="Gene3D" id="3.40.50.2000">
    <property type="entry name" value="Glycogen Phosphorylase B"/>
    <property type="match status" value="1"/>
</dbReference>
<dbReference type="GO" id="GO:0016020">
    <property type="term" value="C:membrane"/>
    <property type="evidence" value="ECO:0007669"/>
    <property type="project" value="UniProtKB-SubCell"/>
</dbReference>
<dbReference type="EMBL" id="CADCXV010000761">
    <property type="protein sequence ID" value="CAB0034905.1"/>
    <property type="molecule type" value="Genomic_DNA"/>
</dbReference>
<dbReference type="InterPro" id="IPR035595">
    <property type="entry name" value="UDP_glycos_trans_CS"/>
</dbReference>
<name>A0A6H5IC21_9HYME</name>
<dbReference type="InterPro" id="IPR002213">
    <property type="entry name" value="UDP_glucos_trans"/>
</dbReference>
<protein>
    <recommendedName>
        <fullName evidence="5">UDP-glucuronosyltransferase</fullName>
        <ecNumber evidence="5">2.4.1.17</ecNumber>
    </recommendedName>
</protein>
<sequence length="478" mass="53732">MNYIKVFLILNCITGLIVCDAYRILGVFPFAGKSHNIIFESLMKGLAKRGHQVDVVTHFPLVEPLKNYNDIINLNGTMENLAFGANCFMGIGHHLNIPIIAASSAVEYPWVGHITGNADNPAIVPNGLYSAFGELNFWQRLENTVEYFKATSMFHKLTEEYQTAVMRKYISPDLPNIREIEKSVSLTLVNSHPILFGVKPVLPTLVQVGGIHVEESDSKVPEDLKKWLDESQDGIIYFTFGSMVLIETLPTDTIKTLYASFSKIKPIRVLMKVANTSKLPSGLPSNVHTMPWIPQSAVLGHKNIRAFMTHGGLMGTTEALYHGVPLIGVPLFADQPRNIASFIAKGMSVKLSLSNMTESNVDEAIRSVLFDPKYRERAEYNSRLFKDRPMSPMDTAEYWIKYVIRYGAGPLKSPALELNWWQLSMLDVYVFLLICFSVIAFFFCILIKLLFNLIKNRTSIKHVSKTLSENSSKKVKCN</sequence>
<dbReference type="PANTHER" id="PTHR48043">
    <property type="entry name" value="EG:EG0003.4 PROTEIN-RELATED"/>
    <property type="match status" value="1"/>
</dbReference>
<evidence type="ECO:0000313" key="7">
    <source>
        <dbReference type="Proteomes" id="UP000479190"/>
    </source>
</evidence>
<dbReference type="PANTHER" id="PTHR48043:SF145">
    <property type="entry name" value="FI06409P-RELATED"/>
    <property type="match status" value="1"/>
</dbReference>
<keyword evidence="3 4" id="KW-0808">Transferase</keyword>
<proteinExistence type="inferred from homology"/>
<comment type="subcellular location">
    <subcellularLocation>
        <location evidence="5">Membrane</location>
        <topology evidence="5">Single-pass membrane protein</topology>
    </subcellularLocation>
</comment>
<evidence type="ECO:0000256" key="2">
    <source>
        <dbReference type="ARBA" id="ARBA00022676"/>
    </source>
</evidence>
<dbReference type="AlphaFoldDB" id="A0A6H5IC21"/>
<dbReference type="Pfam" id="PF00201">
    <property type="entry name" value="UDPGT"/>
    <property type="match status" value="1"/>
</dbReference>
<comment type="similarity">
    <text evidence="1 4">Belongs to the UDP-glycosyltransferase family.</text>
</comment>
<gene>
    <name evidence="6" type="ORF">TBRA_LOCUS6803</name>
</gene>
<dbReference type="InterPro" id="IPR050271">
    <property type="entry name" value="UDP-glycosyltransferase"/>
</dbReference>
<organism evidence="6 7">
    <name type="scientific">Trichogramma brassicae</name>
    <dbReference type="NCBI Taxonomy" id="86971"/>
    <lineage>
        <taxon>Eukaryota</taxon>
        <taxon>Metazoa</taxon>
        <taxon>Ecdysozoa</taxon>
        <taxon>Arthropoda</taxon>
        <taxon>Hexapoda</taxon>
        <taxon>Insecta</taxon>
        <taxon>Pterygota</taxon>
        <taxon>Neoptera</taxon>
        <taxon>Endopterygota</taxon>
        <taxon>Hymenoptera</taxon>
        <taxon>Apocrita</taxon>
        <taxon>Proctotrupomorpha</taxon>
        <taxon>Chalcidoidea</taxon>
        <taxon>Trichogrammatidae</taxon>
        <taxon>Trichogramma</taxon>
    </lineage>
</organism>
<feature type="transmembrane region" description="Helical" evidence="5">
    <location>
        <begin position="428"/>
        <end position="451"/>
    </location>
</feature>
<comment type="catalytic activity">
    <reaction evidence="5">
        <text>glucuronate acceptor + UDP-alpha-D-glucuronate = acceptor beta-D-glucuronoside + UDP + H(+)</text>
        <dbReference type="Rhea" id="RHEA:21032"/>
        <dbReference type="ChEBI" id="CHEBI:15378"/>
        <dbReference type="ChEBI" id="CHEBI:58052"/>
        <dbReference type="ChEBI" id="CHEBI:58223"/>
        <dbReference type="ChEBI" id="CHEBI:132367"/>
        <dbReference type="ChEBI" id="CHEBI:132368"/>
        <dbReference type="EC" id="2.4.1.17"/>
    </reaction>
</comment>
<dbReference type="GO" id="GO:0015020">
    <property type="term" value="F:glucuronosyltransferase activity"/>
    <property type="evidence" value="ECO:0007669"/>
    <property type="project" value="UniProtKB-EC"/>
</dbReference>
<keyword evidence="5" id="KW-0472">Membrane</keyword>
<evidence type="ECO:0000256" key="4">
    <source>
        <dbReference type="RuleBase" id="RU003718"/>
    </source>
</evidence>
<keyword evidence="7" id="KW-1185">Reference proteome</keyword>
<dbReference type="FunFam" id="3.40.50.2000:FF:000050">
    <property type="entry name" value="UDP-glucuronosyltransferase"/>
    <property type="match status" value="1"/>
</dbReference>
<evidence type="ECO:0000313" key="6">
    <source>
        <dbReference type="EMBL" id="CAB0034905.1"/>
    </source>
</evidence>
<dbReference type="CDD" id="cd03784">
    <property type="entry name" value="GT1_Gtf-like"/>
    <property type="match status" value="1"/>
</dbReference>
<keyword evidence="5" id="KW-0812">Transmembrane</keyword>
<dbReference type="OrthoDB" id="5835829at2759"/>
<keyword evidence="2 4" id="KW-0328">Glycosyltransferase</keyword>
<evidence type="ECO:0000256" key="3">
    <source>
        <dbReference type="ARBA" id="ARBA00022679"/>
    </source>
</evidence>
<keyword evidence="5" id="KW-1133">Transmembrane helix</keyword>